<protein>
    <recommendedName>
        <fullName evidence="5">Transmembrane protein</fullName>
    </recommendedName>
</protein>
<sequence>MKERKKQKKPMTGGEVESAKKEPTRHLEKEAFQLANYYFVFQGIIFTAFYHASSHVKCDHRWVPMTLSALDGILNACALLRIALRYKTSLDDADTGAGHDNMCQRSWRCFYVIVCMTFVIVFLVVTLAGCWVVSCSTDTLSPDTD</sequence>
<gene>
    <name evidence="3" type="ORF">AAHA92_32458</name>
</gene>
<dbReference type="EMBL" id="JBEAFC010000014">
    <property type="protein sequence ID" value="KAL1532450.1"/>
    <property type="molecule type" value="Genomic_DNA"/>
</dbReference>
<comment type="caution">
    <text evidence="3">The sequence shown here is derived from an EMBL/GenBank/DDBJ whole genome shotgun (WGS) entry which is preliminary data.</text>
</comment>
<evidence type="ECO:0000313" key="3">
    <source>
        <dbReference type="EMBL" id="KAL1532450.1"/>
    </source>
</evidence>
<dbReference type="PANTHER" id="PTHR33287:SF2">
    <property type="entry name" value="TRANSMEMBRANE PROTEIN"/>
    <property type="match status" value="1"/>
</dbReference>
<keyword evidence="2" id="KW-0472">Membrane</keyword>
<keyword evidence="4" id="KW-1185">Reference proteome</keyword>
<evidence type="ECO:0000256" key="2">
    <source>
        <dbReference type="SAM" id="Phobius"/>
    </source>
</evidence>
<evidence type="ECO:0008006" key="5">
    <source>
        <dbReference type="Google" id="ProtNLM"/>
    </source>
</evidence>
<evidence type="ECO:0000313" key="4">
    <source>
        <dbReference type="Proteomes" id="UP001567538"/>
    </source>
</evidence>
<dbReference type="AlphaFoldDB" id="A0ABD1FKW7"/>
<dbReference type="PANTHER" id="PTHR33287">
    <property type="entry name" value="OS03G0453550 PROTEIN"/>
    <property type="match status" value="1"/>
</dbReference>
<feature type="transmembrane region" description="Helical" evidence="2">
    <location>
        <begin position="34"/>
        <end position="53"/>
    </location>
</feature>
<feature type="transmembrane region" description="Helical" evidence="2">
    <location>
        <begin position="109"/>
        <end position="134"/>
    </location>
</feature>
<dbReference type="Proteomes" id="UP001567538">
    <property type="component" value="Unassembled WGS sequence"/>
</dbReference>
<reference evidence="3 4" key="1">
    <citation type="submission" date="2024-06" db="EMBL/GenBank/DDBJ databases">
        <title>A chromosome level genome sequence of Diviner's sage (Salvia divinorum).</title>
        <authorList>
            <person name="Ford S.A."/>
            <person name="Ro D.-K."/>
            <person name="Ness R.W."/>
            <person name="Phillips M.A."/>
        </authorList>
    </citation>
    <scope>NUCLEOTIDE SEQUENCE [LARGE SCALE GENOMIC DNA]</scope>
    <source>
        <strain evidence="3">SAF-2024a</strain>
        <tissue evidence="3">Leaf</tissue>
    </source>
</reference>
<name>A0ABD1FKW7_SALDI</name>
<keyword evidence="2" id="KW-1133">Transmembrane helix</keyword>
<organism evidence="3 4">
    <name type="scientific">Salvia divinorum</name>
    <name type="common">Maria pastora</name>
    <name type="synonym">Diviner's sage</name>
    <dbReference type="NCBI Taxonomy" id="28513"/>
    <lineage>
        <taxon>Eukaryota</taxon>
        <taxon>Viridiplantae</taxon>
        <taxon>Streptophyta</taxon>
        <taxon>Embryophyta</taxon>
        <taxon>Tracheophyta</taxon>
        <taxon>Spermatophyta</taxon>
        <taxon>Magnoliopsida</taxon>
        <taxon>eudicotyledons</taxon>
        <taxon>Gunneridae</taxon>
        <taxon>Pentapetalae</taxon>
        <taxon>asterids</taxon>
        <taxon>lamiids</taxon>
        <taxon>Lamiales</taxon>
        <taxon>Lamiaceae</taxon>
        <taxon>Nepetoideae</taxon>
        <taxon>Mentheae</taxon>
        <taxon>Salviinae</taxon>
        <taxon>Salvia</taxon>
        <taxon>Salvia subgen. Calosphace</taxon>
    </lineage>
</organism>
<feature type="transmembrane region" description="Helical" evidence="2">
    <location>
        <begin position="65"/>
        <end position="84"/>
    </location>
</feature>
<proteinExistence type="predicted"/>
<accession>A0ABD1FKW7</accession>
<evidence type="ECO:0000256" key="1">
    <source>
        <dbReference type="SAM" id="MobiDB-lite"/>
    </source>
</evidence>
<feature type="region of interest" description="Disordered" evidence="1">
    <location>
        <begin position="1"/>
        <end position="22"/>
    </location>
</feature>
<keyword evidence="2" id="KW-0812">Transmembrane</keyword>